<dbReference type="EMBL" id="QFOD01000008">
    <property type="protein sequence ID" value="PZP32536.1"/>
    <property type="molecule type" value="Genomic_DNA"/>
</dbReference>
<feature type="domain" description="Ice-binding protein C-terminal" evidence="1">
    <location>
        <begin position="56"/>
        <end position="81"/>
    </location>
</feature>
<reference evidence="2 3" key="1">
    <citation type="submission" date="2017-08" db="EMBL/GenBank/DDBJ databases">
        <title>Infants hospitalized years apart are colonized by the same room-sourced microbial strains.</title>
        <authorList>
            <person name="Brooks B."/>
            <person name="Olm M.R."/>
            <person name="Firek B.A."/>
            <person name="Baker R."/>
            <person name="Thomas B.C."/>
            <person name="Morowitz M.J."/>
            <person name="Banfield J.F."/>
        </authorList>
    </citation>
    <scope>NUCLEOTIDE SEQUENCE [LARGE SCALE GENOMIC DNA]</scope>
    <source>
        <strain evidence="2">S2_012_000_R2_81</strain>
    </source>
</reference>
<dbReference type="Proteomes" id="UP000249633">
    <property type="component" value="Unassembled WGS sequence"/>
</dbReference>
<comment type="caution">
    <text evidence="2">The sequence shown here is derived from an EMBL/GenBank/DDBJ whole genome shotgun (WGS) entry which is preliminary data.</text>
</comment>
<proteinExistence type="predicted"/>
<dbReference type="NCBIfam" id="TIGR02595">
    <property type="entry name" value="PEP_CTERM"/>
    <property type="match status" value="1"/>
</dbReference>
<dbReference type="InterPro" id="IPR013424">
    <property type="entry name" value="Ice-binding_C"/>
</dbReference>
<evidence type="ECO:0000313" key="2">
    <source>
        <dbReference type="EMBL" id="PZP32536.1"/>
    </source>
</evidence>
<accession>A0A2W5FHZ3</accession>
<name>A0A2W5FHZ3_9BURK</name>
<evidence type="ECO:0000259" key="1">
    <source>
        <dbReference type="Pfam" id="PF07589"/>
    </source>
</evidence>
<organism evidence="2 3">
    <name type="scientific">Roseateles depolymerans</name>
    <dbReference type="NCBI Taxonomy" id="76731"/>
    <lineage>
        <taxon>Bacteria</taxon>
        <taxon>Pseudomonadati</taxon>
        <taxon>Pseudomonadota</taxon>
        <taxon>Betaproteobacteria</taxon>
        <taxon>Burkholderiales</taxon>
        <taxon>Sphaerotilaceae</taxon>
        <taxon>Roseateles</taxon>
    </lineage>
</organism>
<dbReference type="Pfam" id="PF07589">
    <property type="entry name" value="PEP-CTERM"/>
    <property type="match status" value="1"/>
</dbReference>
<dbReference type="AlphaFoldDB" id="A0A2W5FHZ3"/>
<sequence>MELYAGFQQSADGSFIGEQSSWSGTLTLNFSNTAAHDQLANIYGEIGIGGASVLAPVPEPSSYALALGGLALLGGVLRRRRAD</sequence>
<gene>
    <name evidence="2" type="ORF">DI603_09980</name>
</gene>
<evidence type="ECO:0000313" key="3">
    <source>
        <dbReference type="Proteomes" id="UP000249633"/>
    </source>
</evidence>
<protein>
    <recommendedName>
        <fullName evidence="1">Ice-binding protein C-terminal domain-containing protein</fullName>
    </recommendedName>
</protein>